<evidence type="ECO:0000313" key="3">
    <source>
        <dbReference type="Proteomes" id="UP000238375"/>
    </source>
</evidence>
<name>A0A2T0T853_9BACT</name>
<accession>A0A2T0T853</accession>
<dbReference type="InterPro" id="IPR002686">
    <property type="entry name" value="Transposase_17"/>
</dbReference>
<sequence length="179" mass="20875">MSETHYRNKYRISSARLAGYDYSANGIYFVTICTRQKECFFGEIIETQDIASLQTTPIGQQAIDCWLAIPHHYPFMLLDEFQVMPNHIHGLLCIDRSDDHDWQPNTFGPQSRNLAAIIRGYKIGVTTFASRLGIDFGWQSRYHDRVVRNADELSRIRHYIAQNPANWHHERINEIGLFM</sequence>
<feature type="domain" description="Transposase IS200-like" evidence="1">
    <location>
        <begin position="23"/>
        <end position="163"/>
    </location>
</feature>
<dbReference type="PANTHER" id="PTHR36966">
    <property type="entry name" value="REP-ASSOCIATED TYROSINE TRANSPOSASE"/>
    <property type="match status" value="1"/>
</dbReference>
<dbReference type="SUPFAM" id="SSF143422">
    <property type="entry name" value="Transposase IS200-like"/>
    <property type="match status" value="1"/>
</dbReference>
<dbReference type="GO" id="GO:0004803">
    <property type="term" value="F:transposase activity"/>
    <property type="evidence" value="ECO:0007669"/>
    <property type="project" value="InterPro"/>
</dbReference>
<organism evidence="2 3">
    <name type="scientific">Spirosoma oryzae</name>
    <dbReference type="NCBI Taxonomy" id="1469603"/>
    <lineage>
        <taxon>Bacteria</taxon>
        <taxon>Pseudomonadati</taxon>
        <taxon>Bacteroidota</taxon>
        <taxon>Cytophagia</taxon>
        <taxon>Cytophagales</taxon>
        <taxon>Cytophagaceae</taxon>
        <taxon>Spirosoma</taxon>
    </lineage>
</organism>
<evidence type="ECO:0000259" key="1">
    <source>
        <dbReference type="SMART" id="SM01321"/>
    </source>
</evidence>
<dbReference type="InterPro" id="IPR052715">
    <property type="entry name" value="RAYT_transposase"/>
</dbReference>
<dbReference type="SMART" id="SM01321">
    <property type="entry name" value="Y1_Tnp"/>
    <property type="match status" value="1"/>
</dbReference>
<gene>
    <name evidence="2" type="ORF">CLV58_10541</name>
</gene>
<proteinExistence type="predicted"/>
<dbReference type="Proteomes" id="UP000238375">
    <property type="component" value="Unassembled WGS sequence"/>
</dbReference>
<reference evidence="2 3" key="1">
    <citation type="submission" date="2018-03" db="EMBL/GenBank/DDBJ databases">
        <title>Genomic Encyclopedia of Archaeal and Bacterial Type Strains, Phase II (KMG-II): from individual species to whole genera.</title>
        <authorList>
            <person name="Goeker M."/>
        </authorList>
    </citation>
    <scope>NUCLEOTIDE SEQUENCE [LARGE SCALE GENOMIC DNA]</scope>
    <source>
        <strain evidence="2 3">DSM 28354</strain>
    </source>
</reference>
<dbReference type="InterPro" id="IPR036515">
    <property type="entry name" value="Transposase_17_sf"/>
</dbReference>
<dbReference type="GO" id="GO:0006313">
    <property type="term" value="P:DNA transposition"/>
    <property type="evidence" value="ECO:0007669"/>
    <property type="project" value="InterPro"/>
</dbReference>
<dbReference type="Gene3D" id="3.30.70.1290">
    <property type="entry name" value="Transposase IS200-like"/>
    <property type="match status" value="1"/>
</dbReference>
<dbReference type="EMBL" id="PVTE01000005">
    <property type="protein sequence ID" value="PRY41842.1"/>
    <property type="molecule type" value="Genomic_DNA"/>
</dbReference>
<dbReference type="PANTHER" id="PTHR36966:SF1">
    <property type="entry name" value="REP-ASSOCIATED TYROSINE TRANSPOSASE"/>
    <property type="match status" value="1"/>
</dbReference>
<dbReference type="GO" id="GO:0043565">
    <property type="term" value="F:sequence-specific DNA binding"/>
    <property type="evidence" value="ECO:0007669"/>
    <property type="project" value="TreeGrafter"/>
</dbReference>
<comment type="caution">
    <text evidence="2">The sequence shown here is derived from an EMBL/GenBank/DDBJ whole genome shotgun (WGS) entry which is preliminary data.</text>
</comment>
<evidence type="ECO:0000313" key="2">
    <source>
        <dbReference type="EMBL" id="PRY41842.1"/>
    </source>
</evidence>
<protein>
    <submittedName>
        <fullName evidence="2">REP element-mobilizing transposase RayT</fullName>
    </submittedName>
</protein>
<dbReference type="RefSeq" id="WP_211300823.1">
    <property type="nucleotide sequence ID" value="NZ_PVTE01000005.1"/>
</dbReference>
<dbReference type="AlphaFoldDB" id="A0A2T0T853"/>
<keyword evidence="3" id="KW-1185">Reference proteome</keyword>